<dbReference type="AlphaFoldDB" id="A0A6G1CFR5"/>
<dbReference type="EMBL" id="SPHZ02000009">
    <property type="protein sequence ID" value="KAF0899328.1"/>
    <property type="molecule type" value="Genomic_DNA"/>
</dbReference>
<evidence type="ECO:0000313" key="1">
    <source>
        <dbReference type="EMBL" id="KAF0899328.1"/>
    </source>
</evidence>
<keyword evidence="2" id="KW-1185">Reference proteome</keyword>
<comment type="caution">
    <text evidence="1">The sequence shown here is derived from an EMBL/GenBank/DDBJ whole genome shotgun (WGS) entry which is preliminary data.</text>
</comment>
<dbReference type="Gene3D" id="3.40.50.1100">
    <property type="match status" value="1"/>
</dbReference>
<accession>A0A6G1CFR5</accession>
<evidence type="ECO:0000313" key="2">
    <source>
        <dbReference type="Proteomes" id="UP000479710"/>
    </source>
</evidence>
<reference evidence="1 2" key="1">
    <citation type="submission" date="2019-11" db="EMBL/GenBank/DDBJ databases">
        <title>Whole genome sequence of Oryza granulata.</title>
        <authorList>
            <person name="Li W."/>
        </authorList>
    </citation>
    <scope>NUCLEOTIDE SEQUENCE [LARGE SCALE GENOMIC DNA]</scope>
    <source>
        <strain evidence="2">cv. Menghai</strain>
        <tissue evidence="1">Leaf</tissue>
    </source>
</reference>
<proteinExistence type="predicted"/>
<dbReference type="OrthoDB" id="504868at2759"/>
<protein>
    <submittedName>
        <fullName evidence="1">Uncharacterized protein</fullName>
    </submittedName>
</protein>
<dbReference type="InterPro" id="IPR036052">
    <property type="entry name" value="TrpB-like_PALP_sf"/>
</dbReference>
<organism evidence="1 2">
    <name type="scientific">Oryza meyeriana var. granulata</name>
    <dbReference type="NCBI Taxonomy" id="110450"/>
    <lineage>
        <taxon>Eukaryota</taxon>
        <taxon>Viridiplantae</taxon>
        <taxon>Streptophyta</taxon>
        <taxon>Embryophyta</taxon>
        <taxon>Tracheophyta</taxon>
        <taxon>Spermatophyta</taxon>
        <taxon>Magnoliopsida</taxon>
        <taxon>Liliopsida</taxon>
        <taxon>Poales</taxon>
        <taxon>Poaceae</taxon>
        <taxon>BOP clade</taxon>
        <taxon>Oryzoideae</taxon>
        <taxon>Oryzeae</taxon>
        <taxon>Oryzinae</taxon>
        <taxon>Oryza</taxon>
        <taxon>Oryza meyeriana</taxon>
    </lineage>
</organism>
<gene>
    <name evidence="1" type="ORF">E2562_018223</name>
</gene>
<sequence>MGSLTWSRRLASCFHFRLRPAPVALLHLPPPWPSPVHPPLVGPTAPSLPLRGLLLPLSPLCFASPDASSSFSSLSPPPLSSSAAATRLLDGLNWRRVGFGKSWFASEASTAELVEIPLAQTGEGIAECELLHWIVSEIGHCEMERQGTLQRNSTGIQVSPVPKKESAVSEKAPLLCKPKQRASVRTRSFTTRASSNPGGANMSIPKQWYNLVADLLVKPPQPLHPQTHQPLNPSDLAPLFPDKLIRQEVTEERFIDKPEEIANVYKLWRPTPLVVRMSCALLPILVLEFRRVLG</sequence>
<name>A0A6G1CFR5_9ORYZ</name>
<dbReference type="Proteomes" id="UP000479710">
    <property type="component" value="Unassembled WGS sequence"/>
</dbReference>